<name>A0A8H6XRW6_9AGAR</name>
<dbReference type="OrthoDB" id="39175at2759"/>
<feature type="compositionally biased region" description="Polar residues" evidence="1">
    <location>
        <begin position="138"/>
        <end position="155"/>
    </location>
</feature>
<dbReference type="CDD" id="cd00067">
    <property type="entry name" value="GAL4"/>
    <property type="match status" value="1"/>
</dbReference>
<evidence type="ECO:0000256" key="1">
    <source>
        <dbReference type="SAM" id="MobiDB-lite"/>
    </source>
</evidence>
<keyword evidence="4" id="KW-1185">Reference proteome</keyword>
<protein>
    <submittedName>
        <fullName evidence="3">Gtp binding protein</fullName>
    </submittedName>
</protein>
<feature type="region of interest" description="Disordered" evidence="1">
    <location>
        <begin position="321"/>
        <end position="426"/>
    </location>
</feature>
<evidence type="ECO:0000313" key="4">
    <source>
        <dbReference type="Proteomes" id="UP000623467"/>
    </source>
</evidence>
<dbReference type="GO" id="GO:0000981">
    <property type="term" value="F:DNA-binding transcription factor activity, RNA polymerase II-specific"/>
    <property type="evidence" value="ECO:0007669"/>
    <property type="project" value="InterPro"/>
</dbReference>
<comment type="caution">
    <text evidence="3">The sequence shown here is derived from an EMBL/GenBank/DDBJ whole genome shotgun (WGS) entry which is preliminary data.</text>
</comment>
<feature type="compositionally biased region" description="Polar residues" evidence="1">
    <location>
        <begin position="23"/>
        <end position="33"/>
    </location>
</feature>
<dbReference type="Proteomes" id="UP000623467">
    <property type="component" value="Unassembled WGS sequence"/>
</dbReference>
<evidence type="ECO:0000313" key="3">
    <source>
        <dbReference type="EMBL" id="KAF7346373.1"/>
    </source>
</evidence>
<feature type="compositionally biased region" description="Basic residues" evidence="1">
    <location>
        <begin position="65"/>
        <end position="81"/>
    </location>
</feature>
<dbReference type="InterPro" id="IPR001138">
    <property type="entry name" value="Zn2Cys6_DnaBD"/>
</dbReference>
<feature type="compositionally biased region" description="Basic and acidic residues" evidence="1">
    <location>
        <begin position="343"/>
        <end position="353"/>
    </location>
</feature>
<proteinExistence type="predicted"/>
<feature type="region of interest" description="Disordered" evidence="1">
    <location>
        <begin position="130"/>
        <end position="156"/>
    </location>
</feature>
<reference evidence="3" key="1">
    <citation type="submission" date="2020-05" db="EMBL/GenBank/DDBJ databases">
        <title>Mycena genomes resolve the evolution of fungal bioluminescence.</title>
        <authorList>
            <person name="Tsai I.J."/>
        </authorList>
    </citation>
    <scope>NUCLEOTIDE SEQUENCE</scope>
    <source>
        <strain evidence="3">160909Yilan</strain>
    </source>
</reference>
<accession>A0A8H6XRW6</accession>
<feature type="domain" description="Zn(2)-C6 fungal-type" evidence="2">
    <location>
        <begin position="295"/>
        <end position="325"/>
    </location>
</feature>
<organism evidence="3 4">
    <name type="scientific">Mycena sanguinolenta</name>
    <dbReference type="NCBI Taxonomy" id="230812"/>
    <lineage>
        <taxon>Eukaryota</taxon>
        <taxon>Fungi</taxon>
        <taxon>Dikarya</taxon>
        <taxon>Basidiomycota</taxon>
        <taxon>Agaricomycotina</taxon>
        <taxon>Agaricomycetes</taxon>
        <taxon>Agaricomycetidae</taxon>
        <taxon>Agaricales</taxon>
        <taxon>Marasmiineae</taxon>
        <taxon>Mycenaceae</taxon>
        <taxon>Mycena</taxon>
    </lineage>
</organism>
<feature type="compositionally biased region" description="Basic residues" evidence="1">
    <location>
        <begin position="401"/>
        <end position="410"/>
    </location>
</feature>
<sequence length="426" mass="47633">MEKKSSLPPSIQPFIWTRPQDPQGLSPTASSPGAQDEPPELPGPLYAPPAAAVPLPRAPAPSRCLPRHHPPPISRVRHRSGARTWRAGCPREAGRDPPYPAGRPQGSAAAYPGSLSLPGLSQITSDAWREGEAGPSSLVHSQPYGSGSRRPSPTYLQPIHRRATSPWPYSIAERTEAPPTNICRAYFPSRLDSRRCTHVRRKEYLATARVLLSKEQLHPSSVSRHICLPVYSIIQRQGTMAGTPENASNLQTRMTCRDAESPRERFLWLANFAEVDHHLPFWDLRCLLNDLPAARKLKCDGNRPACSNCLSRFKDDCKYEKEVKRRGPGKAAKGSRAQKPKARHSEPTGRLDDFDAQTIAPSLRPRASLPRSMYSSQNTLVESRYDSPEPEPVEPESRQPPTKKRRRKTTKREPSSEYYPENETKH</sequence>
<gene>
    <name evidence="3" type="ORF">MSAN_01865200</name>
</gene>
<evidence type="ECO:0000259" key="2">
    <source>
        <dbReference type="Pfam" id="PF00172"/>
    </source>
</evidence>
<dbReference type="EMBL" id="JACAZH010000019">
    <property type="protein sequence ID" value="KAF7346373.1"/>
    <property type="molecule type" value="Genomic_DNA"/>
</dbReference>
<feature type="region of interest" description="Disordered" evidence="1">
    <location>
        <begin position="1"/>
        <end position="115"/>
    </location>
</feature>
<dbReference type="Pfam" id="PF00172">
    <property type="entry name" value="Zn_clus"/>
    <property type="match status" value="1"/>
</dbReference>
<dbReference type="GO" id="GO:0008270">
    <property type="term" value="F:zinc ion binding"/>
    <property type="evidence" value="ECO:0007669"/>
    <property type="project" value="InterPro"/>
</dbReference>
<dbReference type="Gene3D" id="4.10.240.10">
    <property type="entry name" value="Zn(2)-C6 fungal-type DNA-binding domain"/>
    <property type="match status" value="1"/>
</dbReference>
<dbReference type="InterPro" id="IPR036864">
    <property type="entry name" value="Zn2-C6_fun-type_DNA-bd_sf"/>
</dbReference>
<dbReference type="AlphaFoldDB" id="A0A8H6XRW6"/>